<evidence type="ECO:0000313" key="2">
    <source>
        <dbReference type="Proteomes" id="UP001165082"/>
    </source>
</evidence>
<keyword evidence="2" id="KW-1185">Reference proteome</keyword>
<accession>A0A9W7CC07</accession>
<name>A0A9W7CC07_9STRA</name>
<dbReference type="AlphaFoldDB" id="A0A9W7CC07"/>
<reference evidence="1" key="1">
    <citation type="submission" date="2022-07" db="EMBL/GenBank/DDBJ databases">
        <title>Genome analysis of Parmales, a sister group of diatoms, reveals the evolutionary specialization of diatoms from phago-mixotrophs to photoautotrophs.</title>
        <authorList>
            <person name="Ban H."/>
            <person name="Sato S."/>
            <person name="Yoshikawa S."/>
            <person name="Kazumasa Y."/>
            <person name="Nakamura Y."/>
            <person name="Ichinomiya M."/>
            <person name="Saitoh K."/>
            <person name="Sato N."/>
            <person name="Blanc-Mathieu R."/>
            <person name="Endo H."/>
            <person name="Kuwata A."/>
            <person name="Ogata H."/>
        </authorList>
    </citation>
    <scope>NUCLEOTIDE SEQUENCE</scope>
</reference>
<dbReference type="OrthoDB" id="341976at2759"/>
<proteinExistence type="predicted"/>
<dbReference type="EMBL" id="BRXZ01000012">
    <property type="protein sequence ID" value="GMI02970.1"/>
    <property type="molecule type" value="Genomic_DNA"/>
</dbReference>
<evidence type="ECO:0000313" key="1">
    <source>
        <dbReference type="EMBL" id="GMI02970.1"/>
    </source>
</evidence>
<dbReference type="Proteomes" id="UP001165082">
    <property type="component" value="Unassembled WGS sequence"/>
</dbReference>
<gene>
    <name evidence="1" type="ORF">TrRE_jg3037</name>
</gene>
<protein>
    <submittedName>
        <fullName evidence="1">Uncharacterized protein</fullName>
    </submittedName>
</protein>
<comment type="caution">
    <text evidence="1">The sequence shown here is derived from an EMBL/GenBank/DDBJ whole genome shotgun (WGS) entry which is preliminary data.</text>
</comment>
<sequence length="162" mass="18466">MAELKDPTVSHGKPKEGMMCMVSYEDITEEDKNYVEFQSAPSMKWKPCQFEKDTVQQLLDTQFTSYMTRVKKTDCQAELRRLLEAGPPVWLSDANGFPMDEGETHVESLWYAEDNKERSARLKGSVTGSERDKLLESLKEFVVVEGKEEGDDDDKEGKVDGK</sequence>
<organism evidence="1 2">
    <name type="scientific">Triparma retinervis</name>
    <dbReference type="NCBI Taxonomy" id="2557542"/>
    <lineage>
        <taxon>Eukaryota</taxon>
        <taxon>Sar</taxon>
        <taxon>Stramenopiles</taxon>
        <taxon>Ochrophyta</taxon>
        <taxon>Bolidophyceae</taxon>
        <taxon>Parmales</taxon>
        <taxon>Triparmaceae</taxon>
        <taxon>Triparma</taxon>
    </lineage>
</organism>